<dbReference type="CDD" id="cd12797">
    <property type="entry name" value="M23_peptidase"/>
    <property type="match status" value="1"/>
</dbReference>
<dbReference type="PANTHER" id="PTHR21666:SF270">
    <property type="entry name" value="MUREIN HYDROLASE ACTIVATOR ENVC"/>
    <property type="match status" value="1"/>
</dbReference>
<dbReference type="Gene3D" id="2.70.70.10">
    <property type="entry name" value="Glucose Permease (Domain IIA)"/>
    <property type="match status" value="1"/>
</dbReference>
<dbReference type="Gene3D" id="6.10.250.3150">
    <property type="match status" value="1"/>
</dbReference>
<evidence type="ECO:0000256" key="2">
    <source>
        <dbReference type="SAM" id="MobiDB-lite"/>
    </source>
</evidence>
<dbReference type="InterPro" id="IPR050570">
    <property type="entry name" value="Cell_wall_metabolism_enzyme"/>
</dbReference>
<proteinExistence type="predicted"/>
<evidence type="ECO:0000313" key="5">
    <source>
        <dbReference type="Proteomes" id="UP000036902"/>
    </source>
</evidence>
<name>A0A127K5J7_9RHOO</name>
<dbReference type="Pfam" id="PF01551">
    <property type="entry name" value="Peptidase_M23"/>
    <property type="match status" value="1"/>
</dbReference>
<reference evidence="5" key="1">
    <citation type="submission" date="2016-03" db="EMBL/GenBank/DDBJ databases">
        <authorList>
            <person name="Ma C."/>
            <person name="Zhou S."/>
            <person name="Yang G."/>
        </authorList>
    </citation>
    <scope>NUCLEOTIDE SEQUENCE [LARGE SCALE GENOMIC DNA]</scope>
    <source>
        <strain evidence="5">SgZ-1</strain>
    </source>
</reference>
<feature type="coiled-coil region" evidence="1">
    <location>
        <begin position="28"/>
        <end position="111"/>
    </location>
</feature>
<dbReference type="RefSeq" id="WP_053085814.1">
    <property type="nucleotide sequence ID" value="NZ_CP014646.1"/>
</dbReference>
<evidence type="ECO:0000313" key="4">
    <source>
        <dbReference type="EMBL" id="AMO37231.1"/>
    </source>
</evidence>
<feature type="compositionally biased region" description="Basic and acidic residues" evidence="2">
    <location>
        <begin position="257"/>
        <end position="277"/>
    </location>
</feature>
<dbReference type="InterPro" id="IPR011055">
    <property type="entry name" value="Dup_hybrid_motif"/>
</dbReference>
<gene>
    <name evidence="4" type="ORF">AC731_009860</name>
</gene>
<evidence type="ECO:0000256" key="1">
    <source>
        <dbReference type="SAM" id="Coils"/>
    </source>
</evidence>
<dbReference type="Proteomes" id="UP000036902">
    <property type="component" value="Chromosome"/>
</dbReference>
<evidence type="ECO:0000259" key="3">
    <source>
        <dbReference type="Pfam" id="PF01551"/>
    </source>
</evidence>
<protein>
    <submittedName>
        <fullName evidence="4">Peptidase M23</fullName>
    </submittedName>
</protein>
<dbReference type="PANTHER" id="PTHR21666">
    <property type="entry name" value="PEPTIDASE-RELATED"/>
    <property type="match status" value="1"/>
</dbReference>
<dbReference type="EMBL" id="CP014646">
    <property type="protein sequence ID" value="AMO37231.1"/>
    <property type="molecule type" value="Genomic_DNA"/>
</dbReference>
<feature type="domain" description="M23ase beta-sheet core" evidence="3">
    <location>
        <begin position="356"/>
        <end position="450"/>
    </location>
</feature>
<dbReference type="InterPro" id="IPR016047">
    <property type="entry name" value="M23ase_b-sheet_dom"/>
</dbReference>
<dbReference type="STRING" id="1134435.AC731_009860"/>
<dbReference type="SUPFAM" id="SSF51261">
    <property type="entry name" value="Duplicated hybrid motif"/>
    <property type="match status" value="1"/>
</dbReference>
<sequence length="457" mass="49546">MSLAGRRYLAALVVGCTLASGVVPTAVLAQAGGEIADKRSDLDDLKKRIRELQQEMSRTEANRSGAAKAVADSEREVSRAQRRALQLERERAEAETRLVALEQAQRDVEGRIAARREELAEWLRRHYVNGAADSVAPLLSARDPNQLARDAYYLEHLGRARLTLLEAMRADLRDTEQRAQEIVARRDRLATLEADQRAQRAQLEASLVQRKDALAALSKQLQTQKREVATLREDEQRLARVIDTLVKRAREAAAREAARRQAEQRAAERRAAEERAAAARAAAQAQASAGSAPAPASRAPAPAPKRVEPVVGEVRNSAGATPTGVRFAQLRGQLRFPVRGELVGRFGAPRAEGGTTWKGVFIRAGTGADVRAVAGGEVVYSDWLRGYGNLIIVDHGGDYLSVYGNNDALLKEVGDAVAGGDAIASVGTSGGGGESGLYFELRHQGRPLDPMQWVRLN</sequence>
<organism evidence="4 5">
    <name type="scientific">Thauera humireducens</name>
    <dbReference type="NCBI Taxonomy" id="1134435"/>
    <lineage>
        <taxon>Bacteria</taxon>
        <taxon>Pseudomonadati</taxon>
        <taxon>Pseudomonadota</taxon>
        <taxon>Betaproteobacteria</taxon>
        <taxon>Rhodocyclales</taxon>
        <taxon>Zoogloeaceae</taxon>
        <taxon>Thauera</taxon>
    </lineage>
</organism>
<feature type="region of interest" description="Disordered" evidence="2">
    <location>
        <begin position="257"/>
        <end position="305"/>
    </location>
</feature>
<feature type="compositionally biased region" description="Low complexity" evidence="2">
    <location>
        <begin position="278"/>
        <end position="300"/>
    </location>
</feature>
<dbReference type="GO" id="GO:0004222">
    <property type="term" value="F:metalloendopeptidase activity"/>
    <property type="evidence" value="ECO:0007669"/>
    <property type="project" value="TreeGrafter"/>
</dbReference>
<keyword evidence="5" id="KW-1185">Reference proteome</keyword>
<dbReference type="KEGG" id="thu:AC731_009860"/>
<accession>A0A127K5J7</accession>
<keyword evidence="1" id="KW-0175">Coiled coil</keyword>
<dbReference type="FunFam" id="2.70.70.10:FF:000003">
    <property type="entry name" value="Murein hydrolase activator EnvC"/>
    <property type="match status" value="1"/>
</dbReference>
<dbReference type="AlphaFoldDB" id="A0A127K5J7"/>